<dbReference type="InterPro" id="IPR015500">
    <property type="entry name" value="Peptidase_S8_subtilisin-rel"/>
</dbReference>
<comment type="subcellular location">
    <subcellularLocation>
        <location evidence="1">Cell membrane</location>
        <topology evidence="1">Single-pass membrane protein</topology>
    </subcellularLocation>
</comment>
<keyword evidence="7 10" id="KW-0720">Serine protease</keyword>
<dbReference type="GO" id="GO:0005886">
    <property type="term" value="C:plasma membrane"/>
    <property type="evidence" value="ECO:0007669"/>
    <property type="project" value="UniProtKB-SubCell"/>
</dbReference>
<keyword evidence="5 12" id="KW-0812">Transmembrane</keyword>
<evidence type="ECO:0000256" key="2">
    <source>
        <dbReference type="ARBA" id="ARBA00011073"/>
    </source>
</evidence>
<dbReference type="GO" id="GO:0006508">
    <property type="term" value="P:proteolysis"/>
    <property type="evidence" value="ECO:0007669"/>
    <property type="project" value="UniProtKB-KW"/>
</dbReference>
<organism evidence="14 15">
    <name type="scientific">Corynebacterium callunae DSM 20147</name>
    <dbReference type="NCBI Taxonomy" id="1121353"/>
    <lineage>
        <taxon>Bacteria</taxon>
        <taxon>Bacillati</taxon>
        <taxon>Actinomycetota</taxon>
        <taxon>Actinomycetes</taxon>
        <taxon>Mycobacteriales</taxon>
        <taxon>Corynebacteriaceae</taxon>
        <taxon>Corynebacterium</taxon>
    </lineage>
</organism>
<dbReference type="PANTHER" id="PTHR43806:SF11">
    <property type="entry name" value="CEREVISIN-RELATED"/>
    <property type="match status" value="1"/>
</dbReference>
<keyword evidence="8 12" id="KW-1133">Transmembrane helix</keyword>
<dbReference type="PROSITE" id="PS51892">
    <property type="entry name" value="SUBTILASE"/>
    <property type="match status" value="1"/>
</dbReference>
<dbReference type="AlphaFoldDB" id="M1TNW2"/>
<evidence type="ECO:0000313" key="14">
    <source>
        <dbReference type="EMBL" id="AGG65986.1"/>
    </source>
</evidence>
<dbReference type="PATRIC" id="fig|1121353.3.peg.555"/>
<proteinExistence type="inferred from homology"/>
<sequence>MDEHLRESISHAHELATGAGIKVAVIDTGVAPHPRLPPLIPGGDLIGAHQQPRLPGEFVDCDGHGTIVAGIIATRPNTGSGWPFDGSADELIGIAPAAEIIAIKQTSAYVRTTEDSLVGTVSTLADSIHRAIDAGAHVINISVVSCLPGASSDPAQFQPLNSALDRAETSGVIVVAAAGNLSPTCAAGSTVYPAHSDTVLAVSAREQPHVIAAYSIPSSQRILSAPSLVGVGLSPRNDGFANAMLIQSGSSPFEGTSFAAPVVSATAALLRQRFPQATPQEIRDRIIYSSDPARGAIDPYAALSFVPPDSAETTPPEITLSFPSAPDTSTQKRGLNILALLGICIVLGVLLKGLSRLKN</sequence>
<feature type="active site" description="Charge relay system" evidence="10">
    <location>
        <position position="27"/>
    </location>
</feature>
<keyword evidence="3" id="KW-1003">Cell membrane</keyword>
<dbReference type="InterPro" id="IPR050131">
    <property type="entry name" value="Peptidase_S8_subtilisin-like"/>
</dbReference>
<evidence type="ECO:0000256" key="4">
    <source>
        <dbReference type="ARBA" id="ARBA00022670"/>
    </source>
</evidence>
<keyword evidence="4 10" id="KW-0645">Protease</keyword>
<dbReference type="PANTHER" id="PTHR43806">
    <property type="entry name" value="PEPTIDASE S8"/>
    <property type="match status" value="1"/>
</dbReference>
<gene>
    <name evidence="14" type="ORF">H924_02660</name>
</gene>
<keyword evidence="15" id="KW-1185">Reference proteome</keyword>
<evidence type="ECO:0000313" key="15">
    <source>
        <dbReference type="Proteomes" id="UP000011760"/>
    </source>
</evidence>
<feature type="transmembrane region" description="Helical" evidence="12">
    <location>
        <begin position="334"/>
        <end position="354"/>
    </location>
</feature>
<dbReference type="PRINTS" id="PR00723">
    <property type="entry name" value="SUBTILISIN"/>
</dbReference>
<feature type="domain" description="Peptidase S8/S53" evidence="13">
    <location>
        <begin position="18"/>
        <end position="290"/>
    </location>
</feature>
<evidence type="ECO:0000256" key="10">
    <source>
        <dbReference type="PROSITE-ProRule" id="PRU01240"/>
    </source>
</evidence>
<evidence type="ECO:0000256" key="11">
    <source>
        <dbReference type="RuleBase" id="RU003355"/>
    </source>
</evidence>
<evidence type="ECO:0000256" key="1">
    <source>
        <dbReference type="ARBA" id="ARBA00004162"/>
    </source>
</evidence>
<dbReference type="InterPro" id="IPR000209">
    <property type="entry name" value="Peptidase_S8/S53_dom"/>
</dbReference>
<dbReference type="STRING" id="1121353.H924_02660"/>
<reference evidence="14 15" key="1">
    <citation type="submission" date="2013-02" db="EMBL/GenBank/DDBJ databases">
        <title>The complete genome sequence of Corynebacterium callunae DSM 20147.</title>
        <authorList>
            <person name="Ruckert C."/>
            <person name="Albersmeier A."/>
            <person name="Kalinowski J."/>
        </authorList>
    </citation>
    <scope>NUCLEOTIDE SEQUENCE [LARGE SCALE GENOMIC DNA]</scope>
    <source>
        <strain evidence="14 15">DSM 20147</strain>
    </source>
</reference>
<evidence type="ECO:0000256" key="6">
    <source>
        <dbReference type="ARBA" id="ARBA00022801"/>
    </source>
</evidence>
<evidence type="ECO:0000259" key="13">
    <source>
        <dbReference type="Pfam" id="PF00082"/>
    </source>
</evidence>
<dbReference type="InterPro" id="IPR023834">
    <property type="entry name" value="T7SS_pept_S8A_mycosin"/>
</dbReference>
<evidence type="ECO:0000256" key="9">
    <source>
        <dbReference type="ARBA" id="ARBA00023136"/>
    </source>
</evidence>
<dbReference type="InterPro" id="IPR023828">
    <property type="entry name" value="Peptidase_S8_Ser-AS"/>
</dbReference>
<evidence type="ECO:0000256" key="5">
    <source>
        <dbReference type="ARBA" id="ARBA00022692"/>
    </source>
</evidence>
<name>M1TNW2_9CORY</name>
<dbReference type="GO" id="GO:0004252">
    <property type="term" value="F:serine-type endopeptidase activity"/>
    <property type="evidence" value="ECO:0007669"/>
    <property type="project" value="UniProtKB-UniRule"/>
</dbReference>
<evidence type="ECO:0000256" key="3">
    <source>
        <dbReference type="ARBA" id="ARBA00022475"/>
    </source>
</evidence>
<dbReference type="PROSITE" id="PS00138">
    <property type="entry name" value="SUBTILASE_SER"/>
    <property type="match status" value="1"/>
</dbReference>
<dbReference type="Proteomes" id="UP000011760">
    <property type="component" value="Chromosome"/>
</dbReference>
<dbReference type="KEGG" id="ccn:H924_02660"/>
<protein>
    <submittedName>
        <fullName evidence="14">Serine protease</fullName>
    </submittedName>
</protein>
<dbReference type="PROSITE" id="PS00136">
    <property type="entry name" value="SUBTILASE_ASP"/>
    <property type="match status" value="1"/>
</dbReference>
<feature type="active site" description="Charge relay system" evidence="10">
    <location>
        <position position="64"/>
    </location>
</feature>
<dbReference type="SUPFAM" id="SSF52743">
    <property type="entry name" value="Subtilisin-like"/>
    <property type="match status" value="1"/>
</dbReference>
<dbReference type="InterPro" id="IPR036852">
    <property type="entry name" value="Peptidase_S8/S53_dom_sf"/>
</dbReference>
<feature type="active site" description="Charge relay system" evidence="10">
    <location>
        <position position="257"/>
    </location>
</feature>
<keyword evidence="6 10" id="KW-0378">Hydrolase</keyword>
<evidence type="ECO:0000256" key="7">
    <source>
        <dbReference type="ARBA" id="ARBA00022825"/>
    </source>
</evidence>
<accession>M1TNW2</accession>
<comment type="similarity">
    <text evidence="2 10 11">Belongs to the peptidase S8 family.</text>
</comment>
<evidence type="ECO:0000256" key="12">
    <source>
        <dbReference type="SAM" id="Phobius"/>
    </source>
</evidence>
<dbReference type="Gene3D" id="3.40.50.200">
    <property type="entry name" value="Peptidase S8/S53 domain"/>
    <property type="match status" value="1"/>
</dbReference>
<dbReference type="eggNOG" id="COG1404">
    <property type="taxonomic scope" value="Bacteria"/>
</dbReference>
<dbReference type="HOGENOM" id="CLU_011263_13_4_11"/>
<dbReference type="EMBL" id="CP004354">
    <property type="protein sequence ID" value="AGG65986.1"/>
    <property type="molecule type" value="Genomic_DNA"/>
</dbReference>
<dbReference type="NCBIfam" id="TIGR03921">
    <property type="entry name" value="T7SS_mycosin"/>
    <property type="match status" value="1"/>
</dbReference>
<dbReference type="InterPro" id="IPR023827">
    <property type="entry name" value="Peptidase_S8_Asp-AS"/>
</dbReference>
<dbReference type="Pfam" id="PF00082">
    <property type="entry name" value="Peptidase_S8"/>
    <property type="match status" value="1"/>
</dbReference>
<keyword evidence="9 12" id="KW-0472">Membrane</keyword>
<evidence type="ECO:0000256" key="8">
    <source>
        <dbReference type="ARBA" id="ARBA00022989"/>
    </source>
</evidence>